<feature type="transmembrane region" description="Helical" evidence="1">
    <location>
        <begin position="48"/>
        <end position="68"/>
    </location>
</feature>
<proteinExistence type="predicted"/>
<dbReference type="Proteomes" id="UP001597526">
    <property type="component" value="Unassembled WGS sequence"/>
</dbReference>
<evidence type="ECO:0000313" key="3">
    <source>
        <dbReference type="Proteomes" id="UP001597526"/>
    </source>
</evidence>
<protein>
    <submittedName>
        <fullName evidence="2">Uncharacterized protein</fullName>
    </submittedName>
</protein>
<dbReference type="EMBL" id="JBHULB010000014">
    <property type="protein sequence ID" value="MFD2587431.1"/>
    <property type="molecule type" value="Genomic_DNA"/>
</dbReference>
<comment type="caution">
    <text evidence="2">The sequence shown here is derived from an EMBL/GenBank/DDBJ whole genome shotgun (WGS) entry which is preliminary data.</text>
</comment>
<keyword evidence="1" id="KW-1133">Transmembrane helix</keyword>
<keyword evidence="3" id="KW-1185">Reference proteome</keyword>
<accession>A0ABW5MYB6</accession>
<organism evidence="2 3">
    <name type="scientific">Croceitalea marina</name>
    <dbReference type="NCBI Taxonomy" id="1775166"/>
    <lineage>
        <taxon>Bacteria</taxon>
        <taxon>Pseudomonadati</taxon>
        <taxon>Bacteroidota</taxon>
        <taxon>Flavobacteriia</taxon>
        <taxon>Flavobacteriales</taxon>
        <taxon>Flavobacteriaceae</taxon>
        <taxon>Croceitalea</taxon>
    </lineage>
</organism>
<evidence type="ECO:0000313" key="2">
    <source>
        <dbReference type="EMBL" id="MFD2587431.1"/>
    </source>
</evidence>
<sequence>MFSIFSLEVGNLDGLVVLIFLVMFGPALLFLIIGLILFAKQKKKAGKIFFILTGVYLLISIGVCGILMSGY</sequence>
<gene>
    <name evidence="2" type="ORF">ACFSQJ_10850</name>
</gene>
<reference evidence="3" key="1">
    <citation type="journal article" date="2019" name="Int. J. Syst. Evol. Microbiol.">
        <title>The Global Catalogue of Microorganisms (GCM) 10K type strain sequencing project: providing services to taxonomists for standard genome sequencing and annotation.</title>
        <authorList>
            <consortium name="The Broad Institute Genomics Platform"/>
            <consortium name="The Broad Institute Genome Sequencing Center for Infectious Disease"/>
            <person name="Wu L."/>
            <person name="Ma J."/>
        </authorList>
    </citation>
    <scope>NUCLEOTIDE SEQUENCE [LARGE SCALE GENOMIC DNA]</scope>
    <source>
        <strain evidence="3">KCTC 52368</strain>
    </source>
</reference>
<dbReference type="RefSeq" id="WP_377766969.1">
    <property type="nucleotide sequence ID" value="NZ_JBHULB010000014.1"/>
</dbReference>
<evidence type="ECO:0000256" key="1">
    <source>
        <dbReference type="SAM" id="Phobius"/>
    </source>
</evidence>
<keyword evidence="1" id="KW-0472">Membrane</keyword>
<name>A0ABW5MYB6_9FLAO</name>
<keyword evidence="1" id="KW-0812">Transmembrane</keyword>
<feature type="transmembrane region" description="Helical" evidence="1">
    <location>
        <begin position="15"/>
        <end position="39"/>
    </location>
</feature>